<evidence type="ECO:0000313" key="3">
    <source>
        <dbReference type="Proteomes" id="UP000053467"/>
    </source>
</evidence>
<name>A0A101HZL4_UNCT6</name>
<sequence length="512" mass="60488">MRFFHKIFFLIIFLTVFNSSFCTQNLSTQDYYNFSYFLNVLDIAGDIDKIYIATSTGILQLDKFTDELTTLVSFRKWMYDIPFKNLFPDPFHNKNIYFTGRDFLYHYDIFNDTIEFCKIVDFSGKSVSGIGVTNESLYVKIDTLIYSSPKYGLKTEGWEKSKNNENIIWKEINKDVNNYPQLLPYTITYKNKDYNFTTVFEDKENYYVGTDGIGFLKIDRYSLKRKHFLYGTGSIDIRSISLDSLKNLWIAGLNCINITRYDPLKRSFEYFLISDIPQIPDNQISVITSSKRYVLFLTQLGGIFYYDISKEKFFNIPNSLTTFFFRAKPIDENYFVVSNDRGIGFVDIKGKKFYQKFDNLLSVIDLEYYKDTIYFVSQNKLFWTTLSDSSYYEVHFDFPTFFVYQFYKDDSTEILLDNAYIHIKNGKGKYNSYPNNLFGEFYELTKKDDLIFTAATDGLGVFSKKTKRWEIYNKKKYPLPSNSFYNILVSDKYLFTTTRSSLLIVDYEKISQ</sequence>
<dbReference type="EMBL" id="LGGX01000022">
    <property type="protein sequence ID" value="KUK86312.1"/>
    <property type="molecule type" value="Genomic_DNA"/>
</dbReference>
<feature type="chain" id="PRO_5007097069" evidence="1">
    <location>
        <begin position="23"/>
        <end position="512"/>
    </location>
</feature>
<comment type="caution">
    <text evidence="2">The sequence shown here is derived from an EMBL/GenBank/DDBJ whole genome shotgun (WGS) entry which is preliminary data.</text>
</comment>
<dbReference type="Proteomes" id="UP000053467">
    <property type="component" value="Unassembled WGS sequence"/>
</dbReference>
<evidence type="ECO:0000313" key="2">
    <source>
        <dbReference type="EMBL" id="KUK86312.1"/>
    </source>
</evidence>
<dbReference type="Gene3D" id="2.130.10.10">
    <property type="entry name" value="YVTN repeat-like/Quinoprotein amine dehydrogenase"/>
    <property type="match status" value="2"/>
</dbReference>
<accession>A0A101HZL4</accession>
<dbReference type="SUPFAM" id="SSF50998">
    <property type="entry name" value="Quinoprotein alcohol dehydrogenase-like"/>
    <property type="match status" value="1"/>
</dbReference>
<dbReference type="SUPFAM" id="SSF50969">
    <property type="entry name" value="YVTN repeat-like/Quinoprotein amine dehydrogenase"/>
    <property type="match status" value="1"/>
</dbReference>
<organism evidence="2 3">
    <name type="scientific">candidate division TA06 bacterium 34_109</name>
    <dbReference type="NCBI Taxonomy" id="1635277"/>
    <lineage>
        <taxon>Bacteria</taxon>
        <taxon>Bacteria division TA06</taxon>
    </lineage>
</organism>
<proteinExistence type="predicted"/>
<evidence type="ECO:0000256" key="1">
    <source>
        <dbReference type="SAM" id="SignalP"/>
    </source>
</evidence>
<protein>
    <submittedName>
        <fullName evidence="2">Uncharacterized protein</fullName>
    </submittedName>
</protein>
<reference evidence="3" key="1">
    <citation type="journal article" date="2015" name="MBio">
        <title>Genome-Resolved Metagenomic Analysis Reveals Roles for Candidate Phyla and Other Microbial Community Members in Biogeochemical Transformations in Oil Reservoirs.</title>
        <authorList>
            <person name="Hu P."/>
            <person name="Tom L."/>
            <person name="Singh A."/>
            <person name="Thomas B.C."/>
            <person name="Baker B.J."/>
            <person name="Piceno Y.M."/>
            <person name="Andersen G.L."/>
            <person name="Banfield J.F."/>
        </authorList>
    </citation>
    <scope>NUCLEOTIDE SEQUENCE [LARGE SCALE GENOMIC DNA]</scope>
</reference>
<dbReference type="InterPro" id="IPR011044">
    <property type="entry name" value="Quino_amine_DH_bsu"/>
</dbReference>
<feature type="signal peptide" evidence="1">
    <location>
        <begin position="1"/>
        <end position="22"/>
    </location>
</feature>
<gene>
    <name evidence="2" type="ORF">XE03_1567</name>
</gene>
<dbReference type="InterPro" id="IPR015943">
    <property type="entry name" value="WD40/YVTN_repeat-like_dom_sf"/>
</dbReference>
<dbReference type="InterPro" id="IPR011047">
    <property type="entry name" value="Quinoprotein_ADH-like_sf"/>
</dbReference>
<keyword evidence="1" id="KW-0732">Signal</keyword>
<dbReference type="AlphaFoldDB" id="A0A101HZL4"/>